<dbReference type="Gene3D" id="3.30.565.10">
    <property type="entry name" value="Histidine kinase-like ATPase, C-terminal domain"/>
    <property type="match status" value="1"/>
</dbReference>
<feature type="domain" description="Histidine kinase" evidence="8">
    <location>
        <begin position="154"/>
        <end position="373"/>
    </location>
</feature>
<dbReference type="FunFam" id="3.30.565.10:FF:000006">
    <property type="entry name" value="Sensor histidine kinase WalK"/>
    <property type="match status" value="1"/>
</dbReference>
<accession>A0A2N9YEG9</accession>
<dbReference type="EC" id="2.7.13.3" evidence="2"/>
<comment type="catalytic activity">
    <reaction evidence="1">
        <text>ATP + protein L-histidine = ADP + protein N-phospho-L-histidine.</text>
        <dbReference type="EC" id="2.7.13.3"/>
    </reaction>
</comment>
<dbReference type="SMART" id="SM00388">
    <property type="entry name" value="HisKA"/>
    <property type="match status" value="1"/>
</dbReference>
<evidence type="ECO:0000256" key="7">
    <source>
        <dbReference type="SAM" id="Coils"/>
    </source>
</evidence>
<dbReference type="PRINTS" id="PR00344">
    <property type="entry name" value="BCTRLSENSOR"/>
</dbReference>
<dbReference type="Gene3D" id="3.40.50.2300">
    <property type="match status" value="1"/>
</dbReference>
<dbReference type="OrthoDB" id="9806130at2"/>
<dbReference type="SMART" id="SM00387">
    <property type="entry name" value="HATPase_c"/>
    <property type="match status" value="1"/>
</dbReference>
<evidence type="ECO:0000256" key="5">
    <source>
        <dbReference type="ARBA" id="ARBA00022777"/>
    </source>
</evidence>
<dbReference type="Pfam" id="PF02518">
    <property type="entry name" value="HATPase_c"/>
    <property type="match status" value="1"/>
</dbReference>
<dbReference type="Pfam" id="PF00072">
    <property type="entry name" value="Response_reg"/>
    <property type="match status" value="1"/>
</dbReference>
<feature type="domain" description="Response regulatory" evidence="9">
    <location>
        <begin position="9"/>
        <end position="125"/>
    </location>
</feature>
<protein>
    <recommendedName>
        <fullName evidence="2">histidine kinase</fullName>
        <ecNumber evidence="2">2.7.13.3</ecNumber>
    </recommendedName>
</protein>
<dbReference type="SUPFAM" id="SSF47384">
    <property type="entry name" value="Homodimeric domain of signal transducing histidine kinase"/>
    <property type="match status" value="1"/>
</dbReference>
<evidence type="ECO:0000256" key="4">
    <source>
        <dbReference type="ARBA" id="ARBA00022679"/>
    </source>
</evidence>
<dbReference type="PROSITE" id="PS50109">
    <property type="entry name" value="HIS_KIN"/>
    <property type="match status" value="1"/>
</dbReference>
<dbReference type="AlphaFoldDB" id="A0A2N9YEG9"/>
<dbReference type="SUPFAM" id="SSF52172">
    <property type="entry name" value="CheY-like"/>
    <property type="match status" value="1"/>
</dbReference>
<dbReference type="InterPro" id="IPR003594">
    <property type="entry name" value="HATPase_dom"/>
</dbReference>
<dbReference type="SUPFAM" id="SSF55874">
    <property type="entry name" value="ATPase domain of HSP90 chaperone/DNA topoisomerase II/histidine kinase"/>
    <property type="match status" value="1"/>
</dbReference>
<dbReference type="InterPro" id="IPR004358">
    <property type="entry name" value="Sig_transdc_His_kin-like_C"/>
</dbReference>
<proteinExistence type="predicted"/>
<evidence type="ECO:0000313" key="10">
    <source>
        <dbReference type="EMBL" id="AUI68883.1"/>
    </source>
</evidence>
<dbReference type="PROSITE" id="PS50110">
    <property type="entry name" value="RESPONSE_REGULATORY"/>
    <property type="match status" value="1"/>
</dbReference>
<dbReference type="InterPro" id="IPR003661">
    <property type="entry name" value="HisK_dim/P_dom"/>
</dbReference>
<dbReference type="GO" id="GO:0000155">
    <property type="term" value="F:phosphorelay sensor kinase activity"/>
    <property type="evidence" value="ECO:0007669"/>
    <property type="project" value="InterPro"/>
</dbReference>
<feature type="coiled-coil region" evidence="7">
    <location>
        <begin position="127"/>
        <end position="154"/>
    </location>
</feature>
<evidence type="ECO:0000256" key="1">
    <source>
        <dbReference type="ARBA" id="ARBA00000085"/>
    </source>
</evidence>
<evidence type="ECO:0000259" key="9">
    <source>
        <dbReference type="PROSITE" id="PS50110"/>
    </source>
</evidence>
<evidence type="ECO:0000313" key="11">
    <source>
        <dbReference type="Proteomes" id="UP000234271"/>
    </source>
</evidence>
<keyword evidence="4" id="KW-0808">Transferase</keyword>
<evidence type="ECO:0000259" key="8">
    <source>
        <dbReference type="PROSITE" id="PS50109"/>
    </source>
</evidence>
<dbReference type="InterPro" id="IPR036097">
    <property type="entry name" value="HisK_dim/P_sf"/>
</dbReference>
<dbReference type="SMART" id="SM00448">
    <property type="entry name" value="REC"/>
    <property type="match status" value="1"/>
</dbReference>
<name>A0A2N9YEG9_9GAMM</name>
<dbReference type="Gene3D" id="1.10.287.130">
    <property type="match status" value="1"/>
</dbReference>
<reference evidence="11" key="1">
    <citation type="submission" date="2016-12" db="EMBL/GenBank/DDBJ databases">
        <title>Complete Genome Sequence of Beggiatoa leptomitiformis D-401.</title>
        <authorList>
            <person name="Fomenkov A."/>
            <person name="Vincze T."/>
            <person name="Grabovich M."/>
            <person name="Anton B.P."/>
            <person name="Dubinina G."/>
            <person name="Orlova M."/>
            <person name="Belousova E."/>
            <person name="Roberts R.J."/>
        </authorList>
    </citation>
    <scope>NUCLEOTIDE SEQUENCE [LARGE SCALE GENOMIC DNA]</scope>
    <source>
        <strain evidence="11">D-401</strain>
    </source>
</reference>
<evidence type="ECO:0000256" key="2">
    <source>
        <dbReference type="ARBA" id="ARBA00012438"/>
    </source>
</evidence>
<dbReference type="InterPro" id="IPR005467">
    <property type="entry name" value="His_kinase_dom"/>
</dbReference>
<dbReference type="PANTHER" id="PTHR43547">
    <property type="entry name" value="TWO-COMPONENT HISTIDINE KINASE"/>
    <property type="match status" value="1"/>
</dbReference>
<dbReference type="EMBL" id="CP018889">
    <property type="protein sequence ID" value="AUI68883.1"/>
    <property type="molecule type" value="Genomic_DNA"/>
</dbReference>
<dbReference type="KEGG" id="blep:AL038_14955"/>
<evidence type="ECO:0000256" key="6">
    <source>
        <dbReference type="PROSITE-ProRule" id="PRU00169"/>
    </source>
</evidence>
<dbReference type="GO" id="GO:0005886">
    <property type="term" value="C:plasma membrane"/>
    <property type="evidence" value="ECO:0007669"/>
    <property type="project" value="UniProtKB-ARBA"/>
</dbReference>
<dbReference type="PANTHER" id="PTHR43547:SF2">
    <property type="entry name" value="HYBRID SIGNAL TRANSDUCTION HISTIDINE KINASE C"/>
    <property type="match status" value="1"/>
</dbReference>
<dbReference type="CDD" id="cd19920">
    <property type="entry name" value="REC_PA4781-like"/>
    <property type="match status" value="1"/>
</dbReference>
<keyword evidence="7" id="KW-0175">Coiled coil</keyword>
<dbReference type="CDD" id="cd00075">
    <property type="entry name" value="HATPase"/>
    <property type="match status" value="1"/>
</dbReference>
<dbReference type="STRING" id="288004.AL038_14955"/>
<evidence type="ECO:0000256" key="3">
    <source>
        <dbReference type="ARBA" id="ARBA00022553"/>
    </source>
</evidence>
<gene>
    <name evidence="10" type="ORF">BLE401_09305</name>
</gene>
<dbReference type="RefSeq" id="WP_062154155.1">
    <property type="nucleotide sequence ID" value="NZ_CP012373.2"/>
</dbReference>
<dbReference type="InterPro" id="IPR001789">
    <property type="entry name" value="Sig_transdc_resp-reg_receiver"/>
</dbReference>
<dbReference type="CDD" id="cd00082">
    <property type="entry name" value="HisKA"/>
    <property type="match status" value="1"/>
</dbReference>
<dbReference type="Proteomes" id="UP000234271">
    <property type="component" value="Chromosome"/>
</dbReference>
<keyword evidence="11" id="KW-1185">Reference proteome</keyword>
<organism evidence="10 11">
    <name type="scientific">Beggiatoa leptomitoformis</name>
    <dbReference type="NCBI Taxonomy" id="288004"/>
    <lineage>
        <taxon>Bacteria</taxon>
        <taxon>Pseudomonadati</taxon>
        <taxon>Pseudomonadota</taxon>
        <taxon>Gammaproteobacteria</taxon>
        <taxon>Thiotrichales</taxon>
        <taxon>Thiotrichaceae</taxon>
        <taxon>Beggiatoa</taxon>
    </lineage>
</organism>
<dbReference type="Pfam" id="PF00512">
    <property type="entry name" value="HisKA"/>
    <property type="match status" value="1"/>
</dbReference>
<sequence>MNLPLPNQTVLLVDDISANIDILLTCLVEQGYRVLIASNGETALQQARAELPNIILLDVMMPGINGFETCRLLKADPLTYDIPIIFMSALAISSNKIMGFKLGAVDYVTKPIQTEEVLARIHTHLTIRELQHNLQIKNELLQQLNEEKSELLTIAAHDLKNPLSAIQLLAEVLHKSCNELPTAKIGEYASKIDSTARRMFQLIKNLLDVDKIESGRLTLSLEPLDFLPILRNQLKQHNEHAKKKDLRIKTKHDEYEYLIHADLTALQQILDNLISNAIKYSPAHKTIYINLQKQAQQVIFSIQDQGYGLSTTDQAKLFTKFARLTPKPTGDEHSTGLGLFIVKKLSEAMQGNIHCESEEGKGTTFILILPSVQEETSLLSTKSP</sequence>
<feature type="modified residue" description="4-aspartylphosphate" evidence="6">
    <location>
        <position position="58"/>
    </location>
</feature>
<keyword evidence="5" id="KW-0418">Kinase</keyword>
<dbReference type="InterPro" id="IPR011006">
    <property type="entry name" value="CheY-like_superfamily"/>
</dbReference>
<dbReference type="InterPro" id="IPR036890">
    <property type="entry name" value="HATPase_C_sf"/>
</dbReference>
<keyword evidence="3 6" id="KW-0597">Phosphoprotein</keyword>